<evidence type="ECO:0008006" key="3">
    <source>
        <dbReference type="Google" id="ProtNLM"/>
    </source>
</evidence>
<dbReference type="RefSeq" id="WP_039844691.1">
    <property type="nucleotide sequence ID" value="NZ_CP006877.1"/>
</dbReference>
<keyword evidence="2" id="KW-1185">Reference proteome</keyword>
<organism evidence="1 2">
    <name type="scientific">Rhizobium gallicum bv. gallicum R602sp</name>
    <dbReference type="NCBI Taxonomy" id="1041138"/>
    <lineage>
        <taxon>Bacteria</taxon>
        <taxon>Pseudomonadati</taxon>
        <taxon>Pseudomonadota</taxon>
        <taxon>Alphaproteobacteria</taxon>
        <taxon>Hyphomicrobiales</taxon>
        <taxon>Rhizobiaceae</taxon>
        <taxon>Rhizobium/Agrobacterium group</taxon>
        <taxon>Rhizobium</taxon>
    </lineage>
</organism>
<evidence type="ECO:0000313" key="2">
    <source>
        <dbReference type="Proteomes" id="UP000031368"/>
    </source>
</evidence>
<name>A0A0B4X2U7_9HYPH</name>
<dbReference type="Proteomes" id="UP000031368">
    <property type="component" value="Chromosome"/>
</dbReference>
<accession>A0A0B4X2U7</accession>
<protein>
    <recommendedName>
        <fullName evidence="3">GcrA family cell cycle regulator protein</fullName>
    </recommendedName>
</protein>
<dbReference type="EMBL" id="CP006877">
    <property type="protein sequence ID" value="AJD41010.1"/>
    <property type="molecule type" value="Genomic_DNA"/>
</dbReference>
<dbReference type="AlphaFoldDB" id="A0A0B4X2U7"/>
<dbReference type="KEGG" id="rga:RGR602_CH01671"/>
<gene>
    <name evidence="1" type="ORF">RGR602_CH01671</name>
</gene>
<evidence type="ECO:0000313" key="1">
    <source>
        <dbReference type="EMBL" id="AJD41010.1"/>
    </source>
</evidence>
<sequence>MNANVKIDLESASALWKDGSSIGVIATKYGVSRQTVGTSPLLQIHASDEERLGTGKELHELGVHQCRWPLNNGSPFLFCADATGGDLYCWHHMNRGYRVRKG</sequence>
<dbReference type="HOGENOM" id="CLU_2275184_0_0_5"/>
<reference evidence="1 2" key="1">
    <citation type="submission" date="2013-11" db="EMBL/GenBank/DDBJ databases">
        <title>Complete genome sequence of Rhizobium gallicum bv. gallicum R602.</title>
        <authorList>
            <person name="Bustos P."/>
            <person name="Santamaria R.I."/>
            <person name="Lozano L."/>
            <person name="Acosta J.L."/>
            <person name="Ormeno-Orrillo E."/>
            <person name="Rogel M.A."/>
            <person name="Romero D."/>
            <person name="Cevallos M.A."/>
            <person name="Martinez-Romero E."/>
            <person name="Gonzalez V."/>
        </authorList>
    </citation>
    <scope>NUCLEOTIDE SEQUENCE [LARGE SCALE GENOMIC DNA]</scope>
    <source>
        <strain evidence="1 2">R602</strain>
    </source>
</reference>
<proteinExistence type="predicted"/>